<reference evidence="1 2" key="1">
    <citation type="journal article" date="2014" name="Genome Biol. Evol.">
        <title>The genome of the myxosporean Thelohanellus kitauei shows adaptations to nutrient acquisition within its fish host.</title>
        <authorList>
            <person name="Yang Y."/>
            <person name="Xiong J."/>
            <person name="Zhou Z."/>
            <person name="Huo F."/>
            <person name="Miao W."/>
            <person name="Ran C."/>
            <person name="Liu Y."/>
            <person name="Zhang J."/>
            <person name="Feng J."/>
            <person name="Wang M."/>
            <person name="Wang M."/>
            <person name="Wang L."/>
            <person name="Yao B."/>
        </authorList>
    </citation>
    <scope>NUCLEOTIDE SEQUENCE [LARGE SCALE GENOMIC DNA]</scope>
    <source>
        <strain evidence="1">Wuqing</strain>
    </source>
</reference>
<sequence length="289" mass="34040">MNIYLINGYGDFIMAYIEELQLLNDVETKKYYTFFVSLAKDLRPLVDSRMPTDMSNCIVIFTRILSKLASKFFETYINSNYEDDFTFYSELNYIGEFNNLHNQFQKDPKDTFVVDVRANLLRSLTTVLRFVLDQHNFNDIILITRNSTSDYPRLMSCLFFIFKIKEDSHFPSYFQEVLELILNISPDAPSLLIEKLCQYLKDYIDHYNQCENYPDVAITVLDSIYKWLANKPGPAFKIFSNRRRYCHDEPDDIYSDIDVSSDLNSISIIWLPSAEIFLRSQVFPKGWAE</sequence>
<name>A0A0C2MEU4_THEKT</name>
<accession>A0A0C2MEU4</accession>
<gene>
    <name evidence="1" type="ORF">RF11_10059</name>
</gene>
<dbReference type="AlphaFoldDB" id="A0A0C2MEU4"/>
<dbReference type="Proteomes" id="UP000031668">
    <property type="component" value="Unassembled WGS sequence"/>
</dbReference>
<keyword evidence="2" id="KW-1185">Reference proteome</keyword>
<organism evidence="1 2">
    <name type="scientific">Thelohanellus kitauei</name>
    <name type="common">Myxosporean</name>
    <dbReference type="NCBI Taxonomy" id="669202"/>
    <lineage>
        <taxon>Eukaryota</taxon>
        <taxon>Metazoa</taxon>
        <taxon>Cnidaria</taxon>
        <taxon>Myxozoa</taxon>
        <taxon>Myxosporea</taxon>
        <taxon>Bivalvulida</taxon>
        <taxon>Platysporina</taxon>
        <taxon>Myxobolidae</taxon>
        <taxon>Thelohanellus</taxon>
    </lineage>
</organism>
<dbReference type="EMBL" id="JWZT01003747">
    <property type="protein sequence ID" value="KII65621.1"/>
    <property type="molecule type" value="Genomic_DNA"/>
</dbReference>
<evidence type="ECO:0000313" key="1">
    <source>
        <dbReference type="EMBL" id="KII65621.1"/>
    </source>
</evidence>
<protein>
    <submittedName>
        <fullName evidence="1">Uncharacterized protein</fullName>
    </submittedName>
</protein>
<comment type="caution">
    <text evidence="1">The sequence shown here is derived from an EMBL/GenBank/DDBJ whole genome shotgun (WGS) entry which is preliminary data.</text>
</comment>
<dbReference type="SUPFAM" id="SSF48371">
    <property type="entry name" value="ARM repeat"/>
    <property type="match status" value="1"/>
</dbReference>
<evidence type="ECO:0000313" key="2">
    <source>
        <dbReference type="Proteomes" id="UP000031668"/>
    </source>
</evidence>
<dbReference type="InterPro" id="IPR016024">
    <property type="entry name" value="ARM-type_fold"/>
</dbReference>
<proteinExistence type="predicted"/>